<dbReference type="Proteomes" id="UP000475905">
    <property type="component" value="Unassembled WGS sequence"/>
</dbReference>
<dbReference type="AlphaFoldDB" id="A0A6L3KUL0"/>
<protein>
    <submittedName>
        <fullName evidence="1">Uncharacterized protein</fullName>
    </submittedName>
</protein>
<accession>A0A6L3KUL0</accession>
<name>A0A6L3KUL0_9BACE</name>
<reference evidence="1 2" key="1">
    <citation type="journal article" date="2019" name="Nat. Med.">
        <title>A library of human gut bacterial isolates paired with longitudinal multiomics data enables mechanistic microbiome research.</title>
        <authorList>
            <person name="Poyet M."/>
            <person name="Groussin M."/>
            <person name="Gibbons S.M."/>
            <person name="Avila-Pacheco J."/>
            <person name="Jiang X."/>
            <person name="Kearney S.M."/>
            <person name="Perrotta A.R."/>
            <person name="Berdy B."/>
            <person name="Zhao S."/>
            <person name="Lieberman T.D."/>
            <person name="Swanson P.K."/>
            <person name="Smith M."/>
            <person name="Roesemann S."/>
            <person name="Alexander J.E."/>
            <person name="Rich S.A."/>
            <person name="Livny J."/>
            <person name="Vlamakis H."/>
            <person name="Clish C."/>
            <person name="Bullock K."/>
            <person name="Deik A."/>
            <person name="Scott J."/>
            <person name="Pierce K.A."/>
            <person name="Xavier R.J."/>
            <person name="Alm E.J."/>
        </authorList>
    </citation>
    <scope>NUCLEOTIDE SEQUENCE [LARGE SCALE GENOMIC DNA]</scope>
    <source>
        <strain evidence="1 2">BIOML-A31</strain>
    </source>
</reference>
<evidence type="ECO:0000313" key="2">
    <source>
        <dbReference type="Proteomes" id="UP000475905"/>
    </source>
</evidence>
<dbReference type="EMBL" id="VVYP01000007">
    <property type="protein sequence ID" value="KAA5464114.1"/>
    <property type="molecule type" value="Genomic_DNA"/>
</dbReference>
<gene>
    <name evidence="1" type="ORF">F2Y36_07655</name>
</gene>
<comment type="caution">
    <text evidence="1">The sequence shown here is derived from an EMBL/GenBank/DDBJ whole genome shotgun (WGS) entry which is preliminary data.</text>
</comment>
<organism evidence="1 2">
    <name type="scientific">Bacteroides caccae</name>
    <dbReference type="NCBI Taxonomy" id="47678"/>
    <lineage>
        <taxon>Bacteria</taxon>
        <taxon>Pseudomonadati</taxon>
        <taxon>Bacteroidota</taxon>
        <taxon>Bacteroidia</taxon>
        <taxon>Bacteroidales</taxon>
        <taxon>Bacteroidaceae</taxon>
        <taxon>Bacteroides</taxon>
    </lineage>
</organism>
<proteinExistence type="predicted"/>
<dbReference type="RefSeq" id="WP_149935082.1">
    <property type="nucleotide sequence ID" value="NZ_VVYP01000007.1"/>
</dbReference>
<sequence>MMIQQIPQRLQEVNTLLTTCKQDSVTFEQALLLSLFYKDFNETNQIVTEAAAMFHDDATQLMDISFSLFSEAEKFLSLNITGLQSVDFESLFEANLRPFELRYGEAKDFATGLWREYSAMSNRLDFLPLDSEDYKSLDPLCDAKKVEYDTAHARVKLLYNELQQERDRTFCVYCFKPMFLSVLAERLKGISESIISDIRRMKGDAHE</sequence>
<evidence type="ECO:0000313" key="1">
    <source>
        <dbReference type="EMBL" id="KAA5464114.1"/>
    </source>
</evidence>